<dbReference type="InterPro" id="IPR027417">
    <property type="entry name" value="P-loop_NTPase"/>
</dbReference>
<dbReference type="Proteomes" id="UP000516404">
    <property type="component" value="Chromosome"/>
</dbReference>
<organism evidence="7 8">
    <name type="scientific">Rothia terrae</name>
    <dbReference type="NCBI Taxonomy" id="396015"/>
    <lineage>
        <taxon>Bacteria</taxon>
        <taxon>Bacillati</taxon>
        <taxon>Actinomycetota</taxon>
        <taxon>Actinomycetes</taxon>
        <taxon>Micrococcales</taxon>
        <taxon>Micrococcaceae</taxon>
        <taxon>Rothia</taxon>
    </lineage>
</organism>
<accession>A0A7H2BGJ0</accession>
<dbReference type="GO" id="GO:0043139">
    <property type="term" value="F:5'-3' DNA helicase activity"/>
    <property type="evidence" value="ECO:0007669"/>
    <property type="project" value="TreeGrafter"/>
</dbReference>
<evidence type="ECO:0000313" key="7">
    <source>
        <dbReference type="EMBL" id="QNV38786.1"/>
    </source>
</evidence>
<evidence type="ECO:0000313" key="8">
    <source>
        <dbReference type="Proteomes" id="UP000516404"/>
    </source>
</evidence>
<dbReference type="CDD" id="cd17934">
    <property type="entry name" value="DEXXQc_Upf1-like"/>
    <property type="match status" value="1"/>
</dbReference>
<dbReference type="InterPro" id="IPR012337">
    <property type="entry name" value="RNaseH-like_sf"/>
</dbReference>
<keyword evidence="2" id="KW-0378">Hydrolase</keyword>
<dbReference type="InterPro" id="IPR038720">
    <property type="entry name" value="YprB_RNase_H-like_dom"/>
</dbReference>
<dbReference type="Pfam" id="PF13482">
    <property type="entry name" value="RNase_H_2"/>
    <property type="match status" value="1"/>
</dbReference>
<dbReference type="SUPFAM" id="SSF53098">
    <property type="entry name" value="Ribonuclease H-like"/>
    <property type="match status" value="1"/>
</dbReference>
<feature type="domain" description="DNA2/NAM7 helicase-like C-terminal" evidence="5">
    <location>
        <begin position="990"/>
        <end position="1170"/>
    </location>
</feature>
<evidence type="ECO:0000259" key="6">
    <source>
        <dbReference type="Pfam" id="PF13482"/>
    </source>
</evidence>
<dbReference type="GO" id="GO:0005524">
    <property type="term" value="F:ATP binding"/>
    <property type="evidence" value="ECO:0007669"/>
    <property type="project" value="UniProtKB-KW"/>
</dbReference>
<dbReference type="InterPro" id="IPR050534">
    <property type="entry name" value="Coronavir_polyprotein_1ab"/>
</dbReference>
<dbReference type="GO" id="GO:0016787">
    <property type="term" value="F:hydrolase activity"/>
    <property type="evidence" value="ECO:0007669"/>
    <property type="project" value="UniProtKB-KW"/>
</dbReference>
<evidence type="ECO:0000256" key="4">
    <source>
        <dbReference type="ARBA" id="ARBA00022840"/>
    </source>
</evidence>
<dbReference type="InterPro" id="IPR019993">
    <property type="entry name" value="RecB_nuclease_TM0106_put"/>
</dbReference>
<proteinExistence type="predicted"/>
<keyword evidence="1" id="KW-0547">Nucleotide-binding</keyword>
<keyword evidence="3" id="KW-0347">Helicase</keyword>
<dbReference type="SUPFAM" id="SSF52540">
    <property type="entry name" value="P-loop containing nucleoside triphosphate hydrolases"/>
    <property type="match status" value="1"/>
</dbReference>
<protein>
    <submittedName>
        <fullName evidence="7">TM0106 family RecB-like putative nuclease</fullName>
    </submittedName>
</protein>
<feature type="domain" description="YprB ribonuclease H-like" evidence="6">
    <location>
        <begin position="314"/>
        <end position="506"/>
    </location>
</feature>
<dbReference type="Gene3D" id="3.40.50.300">
    <property type="entry name" value="P-loop containing nucleotide triphosphate hydrolases"/>
    <property type="match status" value="2"/>
</dbReference>
<evidence type="ECO:0000259" key="5">
    <source>
        <dbReference type="Pfam" id="PF13087"/>
    </source>
</evidence>
<sequence>MILDEKLGRTPKTAITDDAMLERTAGLGDAHELAVLDDFRAQFGEYKAENGTGVYEVSMDHGFSSAELREKNAETVAALKGGADVVFQASFFDGEFYGRADFLLKQLDGSYAVYDTKLARHAKVTALLQLAAYADQLEVNAIPVAPQAGLILGTGEHVLFDIDDIVHVFRERRERFKTLVAAHGAPGVAPVDWWHGSQAIASITQCGRCDYCTQQARRFQDVLLVAGLSTRQRARLAERYGIRTINELATYNGSRGNLTGTLAKLQAQAAVQIGVGEVDGTRSYVQDGSTHQVSYKVTDTAPLERLPLANEGDIFFDFEGDPLWQGTDGSWGIEYLFGVVETPLGFEEPVFRPFWAHSRAQERQALIDFLDYVQARRAQYPSMRIYHYANYEKRALRDLAAKHGVGEDAVDQLLRENVLVDLYETVRNSLRISENSYSIKKLEPLYMGENLRGGEVKDAGASVVAYANYCQAHDAGRAEEAAQILESIADYNRYDCVSTLELRNWLLSLAHRDVASELATEPEVLAVQELLEASGKDEEEPTPAERALQEYLESLDTDEELSADDQAIAMVASATGYHRRERKQFWWDHFDRLSSSVEDWEDTRNTLIFERLDVVDDWHVPPRKRSQVRRLSGTARMADGSSFKEGESGLFLMYENPLPEYFEEMLMADAQRFAASNGTGAMPRVQDRSGHFKATLVEVEKPSATSAETRVRVVIEESLPKTVEPFSHLPIALTPASPIRTAAQEESLAELALTVGNSLPTLPHLAGLDILRRRAPRLTGGLSLPRPEEFVEDHGSLATVEAMYRAVKELDHSYIAVQGPPGSGKTFVGSQVIAKLLDDGWNIGVVAQSHAVVENMLAGCIKNGKLNPARIAKAKKKGTQPNDHGWQELDTADIPGFLAQPGTLFGGTAWDFANSKKIPGQALDLLVIDEAGQYSLANTLAVARASKNMLLLGDPQQLPQVTQGSHPYPVDESALGWLSAEHPTLPENLGYFLGVTWRMHPDLCAPVSVLSYEGKLTSAPHAAHRELSHCAPGVYVQEISHAGNTIYSPEEARETVRIAREFIGQEWTPDTGKPDTARPIEPEDILVVAAYNAQVDLITEYLVQAGLSDGIGGGVHVGTVDKFQGQEAPVVIVSMAASSAGDSSRGAEFLLSPNRLNVAISRGQWCAIILRSTTLTNYLPTSPQSLNLLGRFVRLSRNARKFPHIPDHQ</sequence>
<dbReference type="NCBIfam" id="TIGR03491">
    <property type="entry name" value="TM0106 family RecB-like putative nuclease"/>
    <property type="match status" value="1"/>
</dbReference>
<dbReference type="PANTHER" id="PTHR43788">
    <property type="entry name" value="DNA2/NAM7 HELICASE FAMILY MEMBER"/>
    <property type="match status" value="1"/>
</dbReference>
<evidence type="ECO:0000256" key="1">
    <source>
        <dbReference type="ARBA" id="ARBA00022741"/>
    </source>
</evidence>
<dbReference type="EMBL" id="CP061539">
    <property type="protein sequence ID" value="QNV38786.1"/>
    <property type="molecule type" value="Genomic_DNA"/>
</dbReference>
<keyword evidence="8" id="KW-1185">Reference proteome</keyword>
<evidence type="ECO:0000256" key="2">
    <source>
        <dbReference type="ARBA" id="ARBA00022801"/>
    </source>
</evidence>
<keyword evidence="4" id="KW-0067">ATP-binding</keyword>
<dbReference type="CDD" id="cd18808">
    <property type="entry name" value="SF1_C_Upf1"/>
    <property type="match status" value="1"/>
</dbReference>
<dbReference type="Pfam" id="PF13604">
    <property type="entry name" value="AAA_30"/>
    <property type="match status" value="1"/>
</dbReference>
<dbReference type="PANTHER" id="PTHR43788:SF8">
    <property type="entry name" value="DNA-BINDING PROTEIN SMUBP-2"/>
    <property type="match status" value="1"/>
</dbReference>
<reference evidence="7 8" key="1">
    <citation type="submission" date="2020-09" db="EMBL/GenBank/DDBJ databases">
        <title>Investigation of environmental microbes.</title>
        <authorList>
            <person name="Ou Y."/>
            <person name="Kang Q."/>
        </authorList>
    </citation>
    <scope>NUCLEOTIDE SEQUENCE [LARGE SCALE GENOMIC DNA]</scope>
    <source>
        <strain evidence="7 8">KJZ-14</strain>
    </source>
</reference>
<dbReference type="InterPro" id="IPR047187">
    <property type="entry name" value="SF1_C_Upf1"/>
</dbReference>
<dbReference type="KEGG" id="rter:IDM49_01470"/>
<evidence type="ECO:0000256" key="3">
    <source>
        <dbReference type="ARBA" id="ARBA00022806"/>
    </source>
</evidence>
<dbReference type="InterPro" id="IPR041679">
    <property type="entry name" value="DNA2/NAM7-like_C"/>
</dbReference>
<dbReference type="Pfam" id="PF13087">
    <property type="entry name" value="AAA_12"/>
    <property type="match status" value="1"/>
</dbReference>
<gene>
    <name evidence="7" type="ORF">IDM49_01470</name>
</gene>
<dbReference type="AlphaFoldDB" id="A0A7H2BGJ0"/>
<name>A0A7H2BGJ0_9MICC</name>